<dbReference type="AlphaFoldDB" id="A0ABD5XBS7"/>
<evidence type="ECO:0008006" key="3">
    <source>
        <dbReference type="Google" id="ProtNLM"/>
    </source>
</evidence>
<protein>
    <recommendedName>
        <fullName evidence="3">Type 4 fimbrial biogenesis protein PilX N-terminal domain-containing protein</fullName>
    </recommendedName>
</protein>
<organism evidence="1 2">
    <name type="scientific">Halovenus rubra</name>
    <dbReference type="NCBI Taxonomy" id="869890"/>
    <lineage>
        <taxon>Archaea</taxon>
        <taxon>Methanobacteriati</taxon>
        <taxon>Methanobacteriota</taxon>
        <taxon>Stenosarchaea group</taxon>
        <taxon>Halobacteria</taxon>
        <taxon>Halobacteriales</taxon>
        <taxon>Haloarculaceae</taxon>
        <taxon>Halovenus</taxon>
    </lineage>
</organism>
<evidence type="ECO:0000313" key="1">
    <source>
        <dbReference type="EMBL" id="MFC7127379.1"/>
    </source>
</evidence>
<dbReference type="RefSeq" id="WP_267637980.1">
    <property type="nucleotide sequence ID" value="NZ_JAODIY010000011.1"/>
</dbReference>
<accession>A0ABD5XBS7</accession>
<name>A0ABD5XBS7_9EURY</name>
<gene>
    <name evidence="1" type="ORF">ACFQJ7_15365</name>
</gene>
<dbReference type="EMBL" id="JBHSZQ010000050">
    <property type="protein sequence ID" value="MFC7127379.1"/>
    <property type="molecule type" value="Genomic_DNA"/>
</dbReference>
<reference evidence="1 2" key="1">
    <citation type="journal article" date="2014" name="Int. J. Syst. Evol. Microbiol.">
        <title>Complete genome sequence of Corynebacterium casei LMG S-19264T (=DSM 44701T), isolated from a smear-ripened cheese.</title>
        <authorList>
            <consortium name="US DOE Joint Genome Institute (JGI-PGF)"/>
            <person name="Walter F."/>
            <person name="Albersmeier A."/>
            <person name="Kalinowski J."/>
            <person name="Ruckert C."/>
        </authorList>
    </citation>
    <scope>NUCLEOTIDE SEQUENCE [LARGE SCALE GENOMIC DNA]</scope>
    <source>
        <strain evidence="1 2">CGMCC 4.7215</strain>
    </source>
</reference>
<comment type="caution">
    <text evidence="1">The sequence shown here is derived from an EMBL/GenBank/DDBJ whole genome shotgun (WGS) entry which is preliminary data.</text>
</comment>
<dbReference type="Proteomes" id="UP001596414">
    <property type="component" value="Unassembled WGS sequence"/>
</dbReference>
<proteinExistence type="predicted"/>
<sequence length="291" mass="31450">MVNQRGQLILTAAILVSLTIVASAILLNGIHASADVNSYQERQGLSETERSVAQVQENLETLFLANGSQESLPYVTDKSAFKSAIQEYQEQYLNLSIKESSRFMNVSLAGADDTGGNAIWQNETNTFPSGPIVNGAPENLTAMSFSFVEIDTEFTIEIKGSGSFPITVRDNEVEIDGEVVCNGYSVDADNPVEIELAHGEGTISADQQVCTTVSFGSAYHNTNKHVTFDNVGNDKGTFSIVADDGNVQMAQDPSKDRYKKENVLINPIIHLTMQDSQVTYEGNSTLFGGGS</sequence>
<evidence type="ECO:0000313" key="2">
    <source>
        <dbReference type="Proteomes" id="UP001596414"/>
    </source>
</evidence>